<feature type="compositionally biased region" description="Basic residues" evidence="5">
    <location>
        <begin position="639"/>
        <end position="648"/>
    </location>
</feature>
<comment type="caution">
    <text evidence="7">The sequence shown here is derived from an EMBL/GenBank/DDBJ whole genome shotgun (WGS) entry which is preliminary data.</text>
</comment>
<evidence type="ECO:0000256" key="4">
    <source>
        <dbReference type="ARBA" id="ARBA00023136"/>
    </source>
</evidence>
<dbReference type="Gene3D" id="1.10.1450.10">
    <property type="entry name" value="Tetraspanin"/>
    <property type="match status" value="1"/>
</dbReference>
<evidence type="ECO:0000256" key="5">
    <source>
        <dbReference type="SAM" id="MobiDB-lite"/>
    </source>
</evidence>
<dbReference type="SUPFAM" id="SSF48652">
    <property type="entry name" value="Tetraspanin"/>
    <property type="match status" value="1"/>
</dbReference>
<feature type="region of interest" description="Disordered" evidence="5">
    <location>
        <begin position="579"/>
        <end position="609"/>
    </location>
</feature>
<evidence type="ECO:0000256" key="6">
    <source>
        <dbReference type="SAM" id="Phobius"/>
    </source>
</evidence>
<feature type="transmembrane region" description="Helical" evidence="6">
    <location>
        <begin position="213"/>
        <end position="236"/>
    </location>
</feature>
<gene>
    <name evidence="7" type="ORF">Ocin01_15582</name>
</gene>
<dbReference type="InterPro" id="IPR018499">
    <property type="entry name" value="Tetraspanin/Peripherin"/>
</dbReference>
<feature type="compositionally biased region" description="Basic and acidic residues" evidence="5">
    <location>
        <begin position="681"/>
        <end position="697"/>
    </location>
</feature>
<feature type="compositionally biased region" description="Polar residues" evidence="5">
    <location>
        <begin position="34"/>
        <end position="43"/>
    </location>
</feature>
<protein>
    <submittedName>
        <fullName evidence="7">Uncharacterized protein</fullName>
    </submittedName>
</protein>
<keyword evidence="3 6" id="KW-1133">Transmembrane helix</keyword>
<feature type="region of interest" description="Disordered" evidence="5">
    <location>
        <begin position="34"/>
        <end position="53"/>
    </location>
</feature>
<feature type="compositionally biased region" description="Basic and acidic residues" evidence="5">
    <location>
        <begin position="579"/>
        <end position="591"/>
    </location>
</feature>
<feature type="compositionally biased region" description="Basic residues" evidence="5">
    <location>
        <begin position="707"/>
        <end position="721"/>
    </location>
</feature>
<feature type="region of interest" description="Disordered" evidence="5">
    <location>
        <begin position="621"/>
        <end position="648"/>
    </location>
</feature>
<feature type="transmembrane region" description="Helical" evidence="6">
    <location>
        <begin position="248"/>
        <end position="267"/>
    </location>
</feature>
<keyword evidence="2 6" id="KW-0812">Transmembrane</keyword>
<evidence type="ECO:0000256" key="2">
    <source>
        <dbReference type="ARBA" id="ARBA00022692"/>
    </source>
</evidence>
<feature type="transmembrane region" description="Helical" evidence="6">
    <location>
        <begin position="96"/>
        <end position="121"/>
    </location>
</feature>
<dbReference type="InterPro" id="IPR008952">
    <property type="entry name" value="Tetraspanin_EC2_sf"/>
</dbReference>
<feature type="compositionally biased region" description="Basic residues" evidence="5">
    <location>
        <begin position="736"/>
        <end position="745"/>
    </location>
</feature>
<dbReference type="EMBL" id="LJIJ01001670">
    <property type="protein sequence ID" value="ODM91102.1"/>
    <property type="molecule type" value="Genomic_DNA"/>
</dbReference>
<keyword evidence="4 6" id="KW-0472">Membrane</keyword>
<evidence type="ECO:0000313" key="8">
    <source>
        <dbReference type="Proteomes" id="UP000094527"/>
    </source>
</evidence>
<feature type="transmembrane region" description="Helical" evidence="6">
    <location>
        <begin position="424"/>
        <end position="447"/>
    </location>
</feature>
<dbReference type="Pfam" id="PF00335">
    <property type="entry name" value="Tetraspanin"/>
    <property type="match status" value="1"/>
</dbReference>
<accession>A0A1D2MDV4</accession>
<feature type="compositionally biased region" description="Basic and acidic residues" evidence="5">
    <location>
        <begin position="796"/>
        <end position="806"/>
    </location>
</feature>
<dbReference type="Proteomes" id="UP000094527">
    <property type="component" value="Unassembled WGS sequence"/>
</dbReference>
<feature type="region of interest" description="Disordered" evidence="5">
    <location>
        <begin position="660"/>
        <end position="853"/>
    </location>
</feature>
<organism evidence="7 8">
    <name type="scientific">Orchesella cincta</name>
    <name type="common">Springtail</name>
    <name type="synonym">Podura cincta</name>
    <dbReference type="NCBI Taxonomy" id="48709"/>
    <lineage>
        <taxon>Eukaryota</taxon>
        <taxon>Metazoa</taxon>
        <taxon>Ecdysozoa</taxon>
        <taxon>Arthropoda</taxon>
        <taxon>Hexapoda</taxon>
        <taxon>Collembola</taxon>
        <taxon>Entomobryomorpha</taxon>
        <taxon>Entomobryoidea</taxon>
        <taxon>Orchesellidae</taxon>
        <taxon>Orchesellinae</taxon>
        <taxon>Orchesella</taxon>
    </lineage>
</organism>
<keyword evidence="8" id="KW-1185">Reference proteome</keyword>
<dbReference type="GO" id="GO:0016020">
    <property type="term" value="C:membrane"/>
    <property type="evidence" value="ECO:0007669"/>
    <property type="project" value="UniProtKB-SubCell"/>
</dbReference>
<sequence>MGSNAEVDVNRLFQVMLSRKKSATQSLTSVDAKTVLSESPSKTKTGELRRDTTSAASVNSAHELVAFDDDGHPYIDINKLAYKPRKKHHDHQKERLSWYLPDFSFIIFNIMSLGCSTYFILIGNTTLTWKSSIGMFSLPNCYAIHGLNYTNGTRSISSSLKGKPDDFFFAPCETFLYEKPFWDSVLKQPGEGYNFSVPGSHPILRTKLTDVHYFGLVLICLAFFNALNVCVGINACLQGYTDLLSTHIAVDGFIVLAEFIICAAVHFTGRCEEKDIEIIRVIFQHFIRWYSLVQKGTVKESATEKLLTTEVDSLQIGLGCCGADGWQDYLAAFEKYPMSGLAHSRSESDETETVIPFSCCRPWWVRNLYCAQGAHRWGQPLASPEKALQFHERINQESCIYKLEKMCNKIRSLMGTQGFITTSFHLLFVVVEAAAAFVFVHNINKLIKEKKRMMKQKEIGHEDSVDEFEMLEDSSQKDESLQIKTPGDMMTARVSADSSMTRVTAGTQSFRKSRGYFTKIPPPTEDEILTIKQRTNFNQFIIKVKTSHVGKWMKQAQEAVTTGHDDDDEQLTALEKKAREKELLHKGRNKDDDSDDAFRHRHHHHHNLEKEALAKLEEFAEEKREAELTTPRSSSSKDGKRRMRKLNKVKSKLGAGHIIKKKGRKSVAKFQAKSDANLEASKSHLPDAGQEEKDLHKNMLSAMATKYGKRKSKKSKSKKKLVPIPSTPSLVLLVPKKGHAHKHLKSEKLGNEESTTALLSSEEEMHQPEEEEKKIGKSKKTVHMTPSSELSEWESSSEKGTEGGSEREEEDSEEHARRKRKKRKKSRKKRIRAAKKKREKHKKDGKRPWFAYF</sequence>
<evidence type="ECO:0000313" key="7">
    <source>
        <dbReference type="EMBL" id="ODM91102.1"/>
    </source>
</evidence>
<evidence type="ECO:0000256" key="1">
    <source>
        <dbReference type="ARBA" id="ARBA00004141"/>
    </source>
</evidence>
<proteinExistence type="predicted"/>
<comment type="subcellular location">
    <subcellularLocation>
        <location evidence="1">Membrane</location>
        <topology evidence="1">Multi-pass membrane protein</topology>
    </subcellularLocation>
</comment>
<dbReference type="AlphaFoldDB" id="A0A1D2MDV4"/>
<reference evidence="7 8" key="1">
    <citation type="journal article" date="2016" name="Genome Biol. Evol.">
        <title>Gene Family Evolution Reflects Adaptation to Soil Environmental Stressors in the Genome of the Collembolan Orchesella cincta.</title>
        <authorList>
            <person name="Faddeeva-Vakhrusheva A."/>
            <person name="Derks M.F."/>
            <person name="Anvar S.Y."/>
            <person name="Agamennone V."/>
            <person name="Suring W."/>
            <person name="Smit S."/>
            <person name="van Straalen N.M."/>
            <person name="Roelofs D."/>
        </authorList>
    </citation>
    <scope>NUCLEOTIDE SEQUENCE [LARGE SCALE GENOMIC DNA]</scope>
    <source>
        <tissue evidence="7">Mixed pool</tissue>
    </source>
</reference>
<feature type="compositionally biased region" description="Basic and acidic residues" evidence="5">
    <location>
        <begin position="763"/>
        <end position="775"/>
    </location>
</feature>
<name>A0A1D2MDV4_ORCCI</name>
<dbReference type="OrthoDB" id="8296587at2759"/>
<feature type="compositionally biased region" description="Basic residues" evidence="5">
    <location>
        <begin position="817"/>
        <end position="845"/>
    </location>
</feature>
<evidence type="ECO:0000256" key="3">
    <source>
        <dbReference type="ARBA" id="ARBA00022989"/>
    </source>
</evidence>